<sequence length="133" mass="15583">MSQTRLRDLDDYYVRVGYQHLALSFEIMRRRSRLNGLPDESMPETLPEGMLQAEREPEFLHEQELVQDYITNLREGNESASSGLEPRVAILLAMFVYEPEEERELSAALLQVADDFLEEYLLMREEILAQIEM</sequence>
<dbReference type="Proteomes" id="UP000215127">
    <property type="component" value="Chromosome 7"/>
</dbReference>
<proteinExistence type="predicted"/>
<dbReference type="AlphaFoldDB" id="A0A1X7RZH9"/>
<accession>A0A1X7RZH9</accession>
<name>A0A1X7RZH9_ZYMT9</name>
<gene>
    <name evidence="1" type="ORF">ZT3D7_G7985</name>
</gene>
<evidence type="ECO:0000313" key="1">
    <source>
        <dbReference type="EMBL" id="SMQ52832.1"/>
    </source>
</evidence>
<organism evidence="1 2">
    <name type="scientific">Zymoseptoria tritici (strain ST99CH_3D7)</name>
    <dbReference type="NCBI Taxonomy" id="1276538"/>
    <lineage>
        <taxon>Eukaryota</taxon>
        <taxon>Fungi</taxon>
        <taxon>Dikarya</taxon>
        <taxon>Ascomycota</taxon>
        <taxon>Pezizomycotina</taxon>
        <taxon>Dothideomycetes</taxon>
        <taxon>Dothideomycetidae</taxon>
        <taxon>Mycosphaerellales</taxon>
        <taxon>Mycosphaerellaceae</taxon>
        <taxon>Zymoseptoria</taxon>
    </lineage>
</organism>
<reference evidence="1 2" key="1">
    <citation type="submission" date="2016-06" db="EMBL/GenBank/DDBJ databases">
        <authorList>
            <person name="Kjaerup R.B."/>
            <person name="Dalgaard T.S."/>
            <person name="Juul-Madsen H.R."/>
        </authorList>
    </citation>
    <scope>NUCLEOTIDE SEQUENCE [LARGE SCALE GENOMIC DNA]</scope>
</reference>
<evidence type="ECO:0000313" key="2">
    <source>
        <dbReference type="Proteomes" id="UP000215127"/>
    </source>
</evidence>
<dbReference type="EMBL" id="LT853698">
    <property type="protein sequence ID" value="SMQ52832.1"/>
    <property type="molecule type" value="Genomic_DNA"/>
</dbReference>
<protein>
    <submittedName>
        <fullName evidence="1">Uncharacterized protein</fullName>
    </submittedName>
</protein>
<keyword evidence="2" id="KW-1185">Reference proteome</keyword>